<evidence type="ECO:0000256" key="6">
    <source>
        <dbReference type="ARBA" id="ARBA00022801"/>
    </source>
</evidence>
<sequence length="293" mass="33203">MAEGRIIKALSGFYYVQAGGEVYQCRGRGVFRNRKVTPLVGDFVSFDENDDGGGYIMNIKERENELVRPPIANIDQVIIITSAVAPGFSSMLLDRFLVLIENKEITPVIFITKMDAAKEQEKEEIRQYAEDYQGIGYDVELLSAKDSQNLPVLDHYFQDKVTVFAGQSGVGKSSLLNALHPSLLLETGEISKSLGRGRHTTRHVELVTVRGGLVADTPGFSALEFAEVEEEELADCFPEMRERKRLCKFRGCRHHKEPKCAVKEAVETGEIKSYRYEHYLQFLEEIQTRKPRY</sequence>
<dbReference type="InterPro" id="IPR004881">
    <property type="entry name" value="Ribosome_biogen_GTPase_RsgA"/>
</dbReference>
<dbReference type="Gene3D" id="2.40.50.140">
    <property type="entry name" value="Nucleic acid-binding proteins"/>
    <property type="match status" value="1"/>
</dbReference>
<comment type="subunit">
    <text evidence="10">Monomer. Associates with 30S ribosomal subunit, binds 16S rRNA.</text>
</comment>
<dbReference type="InterPro" id="IPR030378">
    <property type="entry name" value="G_CP_dom"/>
</dbReference>
<dbReference type="Gene3D" id="1.10.40.50">
    <property type="entry name" value="Probable gtpase engc, domain 3"/>
    <property type="match status" value="1"/>
</dbReference>
<evidence type="ECO:0000256" key="1">
    <source>
        <dbReference type="ARBA" id="ARBA00022490"/>
    </source>
</evidence>
<dbReference type="PANTHER" id="PTHR32120:SF11">
    <property type="entry name" value="SMALL RIBOSOMAL SUBUNIT BIOGENESIS GTPASE RSGA 1, MITOCHONDRIAL-RELATED"/>
    <property type="match status" value="1"/>
</dbReference>
<comment type="caution">
    <text evidence="13">The sequence shown here is derived from an EMBL/GenBank/DDBJ whole genome shotgun (WGS) entry which is preliminary data.</text>
</comment>
<organism evidence="13 14">
    <name type="scientific">Virgibacillus xinjiangensis</name>
    <dbReference type="NCBI Taxonomy" id="393090"/>
    <lineage>
        <taxon>Bacteria</taxon>
        <taxon>Bacillati</taxon>
        <taxon>Bacillota</taxon>
        <taxon>Bacilli</taxon>
        <taxon>Bacillales</taxon>
        <taxon>Bacillaceae</taxon>
        <taxon>Virgibacillus</taxon>
    </lineage>
</organism>
<evidence type="ECO:0000256" key="2">
    <source>
        <dbReference type="ARBA" id="ARBA00022517"/>
    </source>
</evidence>
<feature type="binding site" evidence="10">
    <location>
        <position position="254"/>
    </location>
    <ligand>
        <name>Zn(2+)</name>
        <dbReference type="ChEBI" id="CHEBI:29105"/>
    </ligand>
</feature>
<evidence type="ECO:0000256" key="8">
    <source>
        <dbReference type="ARBA" id="ARBA00022884"/>
    </source>
</evidence>
<evidence type="ECO:0000256" key="5">
    <source>
        <dbReference type="ARBA" id="ARBA00022741"/>
    </source>
</evidence>
<keyword evidence="9 10" id="KW-0342">GTP-binding</keyword>
<protein>
    <recommendedName>
        <fullName evidence="10">Small ribosomal subunit biogenesis GTPase RsgA</fullName>
        <ecNumber evidence="10">3.6.1.-</ecNumber>
    </recommendedName>
</protein>
<keyword evidence="7 10" id="KW-0862">Zinc</keyword>
<evidence type="ECO:0000256" key="4">
    <source>
        <dbReference type="ARBA" id="ARBA00022730"/>
    </source>
</evidence>
<evidence type="ECO:0000259" key="12">
    <source>
        <dbReference type="PROSITE" id="PS51721"/>
    </source>
</evidence>
<evidence type="ECO:0000256" key="7">
    <source>
        <dbReference type="ARBA" id="ARBA00022833"/>
    </source>
</evidence>
<feature type="binding site" evidence="10">
    <location>
        <begin position="112"/>
        <end position="115"/>
    </location>
    <ligand>
        <name>GTP</name>
        <dbReference type="ChEBI" id="CHEBI:37565"/>
    </ligand>
</feature>
<evidence type="ECO:0000256" key="9">
    <source>
        <dbReference type="ARBA" id="ARBA00023134"/>
    </source>
</evidence>
<feature type="domain" description="CP-type G" evidence="12">
    <location>
        <begin position="63"/>
        <end position="223"/>
    </location>
</feature>
<dbReference type="EC" id="3.6.1.-" evidence="10"/>
<feature type="binding site" evidence="10">
    <location>
        <position position="260"/>
    </location>
    <ligand>
        <name>Zn(2+)</name>
        <dbReference type="ChEBI" id="CHEBI:29105"/>
    </ligand>
</feature>
<dbReference type="Proteomes" id="UP001595279">
    <property type="component" value="Unassembled WGS sequence"/>
</dbReference>
<dbReference type="Pfam" id="PF03193">
    <property type="entry name" value="RsgA_GTPase"/>
    <property type="match status" value="1"/>
</dbReference>
<comment type="cofactor">
    <cofactor evidence="10">
        <name>Zn(2+)</name>
        <dbReference type="ChEBI" id="CHEBI:29105"/>
    </cofactor>
    <text evidence="10">Binds 1 zinc ion per subunit.</text>
</comment>
<reference evidence="14" key="1">
    <citation type="journal article" date="2019" name="Int. J. Syst. Evol. Microbiol.">
        <title>The Global Catalogue of Microorganisms (GCM) 10K type strain sequencing project: providing services to taxonomists for standard genome sequencing and annotation.</title>
        <authorList>
            <consortium name="The Broad Institute Genomics Platform"/>
            <consortium name="The Broad Institute Genome Sequencing Center for Infectious Disease"/>
            <person name="Wu L."/>
            <person name="Ma J."/>
        </authorList>
    </citation>
    <scope>NUCLEOTIDE SEQUENCE [LARGE SCALE GENOMIC DNA]</scope>
    <source>
        <strain evidence="14">KCTC 13128</strain>
    </source>
</reference>
<comment type="similarity">
    <text evidence="10">Belongs to the TRAFAC class YlqF/YawG GTPase family. RsgA subfamily.</text>
</comment>
<dbReference type="HAMAP" id="MF_01820">
    <property type="entry name" value="GTPase_RsgA"/>
    <property type="match status" value="1"/>
</dbReference>
<feature type="binding site" evidence="10">
    <location>
        <begin position="166"/>
        <end position="174"/>
    </location>
    <ligand>
        <name>GTP</name>
        <dbReference type="ChEBI" id="CHEBI:37565"/>
    </ligand>
</feature>
<keyword evidence="6 10" id="KW-0378">Hydrolase</keyword>
<dbReference type="RefSeq" id="WP_390271525.1">
    <property type="nucleotide sequence ID" value="NZ_JBHRSA010000034.1"/>
</dbReference>
<keyword evidence="8 10" id="KW-0694">RNA-binding</keyword>
<gene>
    <name evidence="10 13" type="primary">rsgA</name>
    <name evidence="13" type="ORF">ACFOGI_08455</name>
</gene>
<keyword evidence="3 10" id="KW-0479">Metal-binding</keyword>
<evidence type="ECO:0000313" key="13">
    <source>
        <dbReference type="EMBL" id="MFC3040285.1"/>
    </source>
</evidence>
<keyword evidence="14" id="KW-1185">Reference proteome</keyword>
<dbReference type="NCBIfam" id="TIGR00157">
    <property type="entry name" value="ribosome small subunit-dependent GTPase A"/>
    <property type="match status" value="1"/>
</dbReference>
<dbReference type="PROSITE" id="PS50936">
    <property type="entry name" value="ENGC_GTPASE"/>
    <property type="match status" value="1"/>
</dbReference>
<keyword evidence="1 10" id="KW-0963">Cytoplasm</keyword>
<comment type="subcellular location">
    <subcellularLocation>
        <location evidence="10">Cytoplasm</location>
    </subcellularLocation>
</comment>
<evidence type="ECO:0000256" key="10">
    <source>
        <dbReference type="HAMAP-Rule" id="MF_01820"/>
    </source>
</evidence>
<dbReference type="InterPro" id="IPR012340">
    <property type="entry name" value="NA-bd_OB-fold"/>
</dbReference>
<keyword evidence="4 10" id="KW-0699">rRNA-binding</keyword>
<evidence type="ECO:0000313" key="14">
    <source>
        <dbReference type="Proteomes" id="UP001595279"/>
    </source>
</evidence>
<dbReference type="Pfam" id="PF16745">
    <property type="entry name" value="RsgA_N"/>
    <property type="match status" value="1"/>
</dbReference>
<dbReference type="SUPFAM" id="SSF52540">
    <property type="entry name" value="P-loop containing nucleoside triphosphate hydrolases"/>
    <property type="match status" value="1"/>
</dbReference>
<evidence type="ECO:0000256" key="3">
    <source>
        <dbReference type="ARBA" id="ARBA00022723"/>
    </source>
</evidence>
<feature type="binding site" evidence="10">
    <location>
        <position position="247"/>
    </location>
    <ligand>
        <name>Zn(2+)</name>
        <dbReference type="ChEBI" id="CHEBI:29105"/>
    </ligand>
</feature>
<dbReference type="InterPro" id="IPR010914">
    <property type="entry name" value="RsgA_GTPase_dom"/>
</dbReference>
<feature type="binding site" evidence="10">
    <location>
        <position position="252"/>
    </location>
    <ligand>
        <name>Zn(2+)</name>
        <dbReference type="ChEBI" id="CHEBI:29105"/>
    </ligand>
</feature>
<dbReference type="CDD" id="cd04466">
    <property type="entry name" value="S1_YloQ_GTPase"/>
    <property type="match status" value="1"/>
</dbReference>
<dbReference type="CDD" id="cd01854">
    <property type="entry name" value="YjeQ_EngC"/>
    <property type="match status" value="1"/>
</dbReference>
<name>A0ABV7CVU6_9BACI</name>
<dbReference type="SUPFAM" id="SSF50249">
    <property type="entry name" value="Nucleic acid-binding proteins"/>
    <property type="match status" value="1"/>
</dbReference>
<dbReference type="InterPro" id="IPR031944">
    <property type="entry name" value="RsgA_N"/>
</dbReference>
<dbReference type="InterPro" id="IPR027417">
    <property type="entry name" value="P-loop_NTPase"/>
</dbReference>
<dbReference type="Gene3D" id="3.40.50.300">
    <property type="entry name" value="P-loop containing nucleotide triphosphate hydrolases"/>
    <property type="match status" value="1"/>
</dbReference>
<dbReference type="PANTHER" id="PTHR32120">
    <property type="entry name" value="SMALL RIBOSOMAL SUBUNIT BIOGENESIS GTPASE RSGA"/>
    <property type="match status" value="1"/>
</dbReference>
<evidence type="ECO:0000259" key="11">
    <source>
        <dbReference type="PROSITE" id="PS50936"/>
    </source>
</evidence>
<dbReference type="EMBL" id="JBHRSA010000034">
    <property type="protein sequence ID" value="MFC3040285.1"/>
    <property type="molecule type" value="Genomic_DNA"/>
</dbReference>
<dbReference type="PROSITE" id="PS51721">
    <property type="entry name" value="G_CP"/>
    <property type="match status" value="1"/>
</dbReference>
<proteinExistence type="inferred from homology"/>
<keyword evidence="2 10" id="KW-0690">Ribosome biogenesis</keyword>
<keyword evidence="5 10" id="KW-0547">Nucleotide-binding</keyword>
<comment type="function">
    <text evidence="10">One of several proteins that assist in the late maturation steps of the functional core of the 30S ribosomal subunit. Helps release RbfA from mature subunits. May play a role in the assembly of ribosomal proteins into the subunit. Circularly permuted GTPase that catalyzes slow GTP hydrolysis, GTPase activity is stimulated by the 30S ribosomal subunit.</text>
</comment>
<accession>A0ABV7CVU6</accession>
<feature type="domain" description="EngC GTPase" evidence="11">
    <location>
        <begin position="72"/>
        <end position="221"/>
    </location>
</feature>